<gene>
    <name evidence="3" type="ORF">S40285_10366</name>
</gene>
<dbReference type="InParanoid" id="A0A084QNY5"/>
<dbReference type="STRING" id="1283841.A0A084QNY5"/>
<dbReference type="HOGENOM" id="CLU_1361204_0_0_1"/>
<feature type="signal peptide" evidence="2">
    <location>
        <begin position="1"/>
        <end position="21"/>
    </location>
</feature>
<organism evidence="3 4">
    <name type="scientific">Stachybotrys chlorohalonatus (strain IBT 40285)</name>
    <dbReference type="NCBI Taxonomy" id="1283841"/>
    <lineage>
        <taxon>Eukaryota</taxon>
        <taxon>Fungi</taxon>
        <taxon>Dikarya</taxon>
        <taxon>Ascomycota</taxon>
        <taxon>Pezizomycotina</taxon>
        <taxon>Sordariomycetes</taxon>
        <taxon>Hypocreomycetidae</taxon>
        <taxon>Hypocreales</taxon>
        <taxon>Stachybotryaceae</taxon>
        <taxon>Stachybotrys</taxon>
    </lineage>
</organism>
<keyword evidence="4" id="KW-1185">Reference proteome</keyword>
<evidence type="ECO:0000256" key="2">
    <source>
        <dbReference type="SAM" id="SignalP"/>
    </source>
</evidence>
<reference evidence="3 4" key="1">
    <citation type="journal article" date="2014" name="BMC Genomics">
        <title>Comparative genome sequencing reveals chemotype-specific gene clusters in the toxigenic black mold Stachybotrys.</title>
        <authorList>
            <person name="Semeiks J."/>
            <person name="Borek D."/>
            <person name="Otwinowski Z."/>
            <person name="Grishin N.V."/>
        </authorList>
    </citation>
    <scope>NUCLEOTIDE SEQUENCE [LARGE SCALE GENOMIC DNA]</scope>
    <source>
        <strain evidence="3 4">IBT 40285</strain>
    </source>
</reference>
<keyword evidence="2" id="KW-0732">Signal</keyword>
<sequence>MSSSLLDMLNLRFVLVCGACARKNYCNRPAQAACQKDTSAYHRSLLIPLQPGQDLEFRLEFTPSSLRRIVAFSVHPSAIYPSNNAGARTIPCTLTAAANFSLWLLARPHNPNSIKNGFREKDFRLPGAAPYTTMRRHIAREKSSRRILGEAPIRKTLSYLGSKYLEGGMSSSCADAKLHRRSMRCGNGQKSTGRERKPNIT</sequence>
<dbReference type="EMBL" id="KL660576">
    <property type="protein sequence ID" value="KFA65670.1"/>
    <property type="molecule type" value="Genomic_DNA"/>
</dbReference>
<proteinExistence type="predicted"/>
<feature type="region of interest" description="Disordered" evidence="1">
    <location>
        <begin position="182"/>
        <end position="201"/>
    </location>
</feature>
<protein>
    <submittedName>
        <fullName evidence="3">Uncharacterized protein</fullName>
    </submittedName>
</protein>
<dbReference type="OrthoDB" id="4495314at2759"/>
<name>A0A084QNY5_STAC4</name>
<dbReference type="AlphaFoldDB" id="A0A084QNY5"/>
<evidence type="ECO:0000313" key="3">
    <source>
        <dbReference type="EMBL" id="KFA65670.1"/>
    </source>
</evidence>
<evidence type="ECO:0000256" key="1">
    <source>
        <dbReference type="SAM" id="MobiDB-lite"/>
    </source>
</evidence>
<feature type="chain" id="PRO_5001779445" evidence="2">
    <location>
        <begin position="22"/>
        <end position="201"/>
    </location>
</feature>
<dbReference type="Proteomes" id="UP000028524">
    <property type="component" value="Unassembled WGS sequence"/>
</dbReference>
<feature type="compositionally biased region" description="Basic and acidic residues" evidence="1">
    <location>
        <begin position="192"/>
        <end position="201"/>
    </location>
</feature>
<evidence type="ECO:0000313" key="4">
    <source>
        <dbReference type="Proteomes" id="UP000028524"/>
    </source>
</evidence>
<accession>A0A084QNY5</accession>